<dbReference type="RefSeq" id="WP_183977610.1">
    <property type="nucleotide sequence ID" value="NZ_JACIBY010000011.1"/>
</dbReference>
<keyword evidence="5" id="KW-1185">Reference proteome</keyword>
<evidence type="ECO:0000256" key="2">
    <source>
        <dbReference type="ARBA" id="ARBA00022729"/>
    </source>
</evidence>
<feature type="domain" description="NodB homology" evidence="3">
    <location>
        <begin position="88"/>
        <end position="339"/>
    </location>
</feature>
<dbReference type="Pfam" id="PF01522">
    <property type="entry name" value="Polysacc_deac_1"/>
    <property type="match status" value="1"/>
</dbReference>
<dbReference type="GO" id="GO:0005576">
    <property type="term" value="C:extracellular region"/>
    <property type="evidence" value="ECO:0007669"/>
    <property type="project" value="UniProtKB-SubCell"/>
</dbReference>
<dbReference type="InterPro" id="IPR011330">
    <property type="entry name" value="Glyco_hydro/deAcase_b/a-brl"/>
</dbReference>
<dbReference type="SUPFAM" id="SSF88713">
    <property type="entry name" value="Glycoside hydrolase/deacetylase"/>
    <property type="match status" value="1"/>
</dbReference>
<comment type="caution">
    <text evidence="4">The sequence shown here is derived from an EMBL/GenBank/DDBJ whole genome shotgun (WGS) entry which is preliminary data.</text>
</comment>
<keyword evidence="2" id="KW-0732">Signal</keyword>
<dbReference type="PANTHER" id="PTHR34216">
    <property type="match status" value="1"/>
</dbReference>
<dbReference type="CDD" id="cd10918">
    <property type="entry name" value="CE4_NodB_like_5s_6s"/>
    <property type="match status" value="1"/>
</dbReference>
<proteinExistence type="predicted"/>
<dbReference type="GO" id="GO:0016810">
    <property type="term" value="F:hydrolase activity, acting on carbon-nitrogen (but not peptide) bonds"/>
    <property type="evidence" value="ECO:0007669"/>
    <property type="project" value="InterPro"/>
</dbReference>
<reference evidence="4 5" key="1">
    <citation type="submission" date="2020-08" db="EMBL/GenBank/DDBJ databases">
        <title>Genomic Encyclopedia of Type Strains, Phase IV (KMG-IV): sequencing the most valuable type-strain genomes for metagenomic binning, comparative biology and taxonomic classification.</title>
        <authorList>
            <person name="Goeker M."/>
        </authorList>
    </citation>
    <scope>NUCLEOTIDE SEQUENCE [LARGE SCALE GENOMIC DNA]</scope>
    <source>
        <strain evidence="4 5">DSM 17976</strain>
    </source>
</reference>
<protein>
    <submittedName>
        <fullName evidence="4">Peptidoglycan/xylan/chitin deacetylase (PgdA/CDA1 family)</fullName>
    </submittedName>
</protein>
<dbReference type="EMBL" id="JACIBY010000011">
    <property type="protein sequence ID" value="MBB3840571.1"/>
    <property type="molecule type" value="Genomic_DNA"/>
</dbReference>
<evidence type="ECO:0000313" key="5">
    <source>
        <dbReference type="Proteomes" id="UP000541352"/>
    </source>
</evidence>
<comment type="subcellular location">
    <subcellularLocation>
        <location evidence="1">Secreted</location>
    </subcellularLocation>
</comment>
<evidence type="ECO:0000259" key="3">
    <source>
        <dbReference type="PROSITE" id="PS51677"/>
    </source>
</evidence>
<dbReference type="PROSITE" id="PS51677">
    <property type="entry name" value="NODB"/>
    <property type="match status" value="1"/>
</dbReference>
<dbReference type="PANTHER" id="PTHR34216:SF3">
    <property type="entry name" value="POLY-BETA-1,6-N-ACETYL-D-GLUCOSAMINE N-DEACETYLASE"/>
    <property type="match status" value="1"/>
</dbReference>
<gene>
    <name evidence="4" type="ORF">FHS57_004591</name>
</gene>
<organism evidence="4 5">
    <name type="scientific">Runella defluvii</name>
    <dbReference type="NCBI Taxonomy" id="370973"/>
    <lineage>
        <taxon>Bacteria</taxon>
        <taxon>Pseudomonadati</taxon>
        <taxon>Bacteroidota</taxon>
        <taxon>Cytophagia</taxon>
        <taxon>Cytophagales</taxon>
        <taxon>Spirosomataceae</taxon>
        <taxon>Runella</taxon>
    </lineage>
</organism>
<evidence type="ECO:0000313" key="4">
    <source>
        <dbReference type="EMBL" id="MBB3840571.1"/>
    </source>
</evidence>
<dbReference type="GO" id="GO:0005975">
    <property type="term" value="P:carbohydrate metabolic process"/>
    <property type="evidence" value="ECO:0007669"/>
    <property type="project" value="InterPro"/>
</dbReference>
<dbReference type="AlphaFoldDB" id="A0A7W6ESJ6"/>
<evidence type="ECO:0000256" key="1">
    <source>
        <dbReference type="ARBA" id="ARBA00004613"/>
    </source>
</evidence>
<dbReference type="Gene3D" id="3.20.20.370">
    <property type="entry name" value="Glycoside hydrolase/deacetylase"/>
    <property type="match status" value="1"/>
</dbReference>
<dbReference type="Proteomes" id="UP000541352">
    <property type="component" value="Unassembled WGS sequence"/>
</dbReference>
<dbReference type="InterPro" id="IPR002509">
    <property type="entry name" value="NODB_dom"/>
</dbReference>
<dbReference type="InterPro" id="IPR051398">
    <property type="entry name" value="Polysacch_Deacetylase"/>
</dbReference>
<sequence length="339" mass="38829">MGKNIKHFVRDSWLTASYYTGLSHLYQALAGRKRGIISYHNVLPVSALPAFDTYNVDVTAAIFDKQLHFLKKHFLVQPIQELENPNAKGIFITFDDGMRNNSEVLAPILAKHDISALFAICPAMIDRDLPYIWRDHLFVLLHQAISQDVWLPLNDYQTPFLVPETPAGINALTRQLKQHVYQHQLADIYGLVREICQKNGWAYEVPSPDGLRYDFMTWPQIRALVAKGHRVASHTQTHRVLRFLGQEEKKMELEVSKQRLETELKQEVSLFVYPYGSRAEIDQATVQAVQEAGYRMALMNVQQPSLSPVMLSQPRFAFPPMADSAHLHAIVSGYKFLFR</sequence>
<name>A0A7W6ESJ6_9BACT</name>
<accession>A0A7W6ESJ6</accession>